<keyword evidence="5" id="KW-0378">Hydrolase</keyword>
<evidence type="ECO:0000256" key="1">
    <source>
        <dbReference type="ARBA" id="ARBA00008172"/>
    </source>
</evidence>
<organism evidence="8 9">
    <name type="scientific">Arthrobacter ramosus</name>
    <dbReference type="NCBI Taxonomy" id="1672"/>
    <lineage>
        <taxon>Bacteria</taxon>
        <taxon>Bacillati</taxon>
        <taxon>Actinomycetota</taxon>
        <taxon>Actinomycetes</taxon>
        <taxon>Micrococcales</taxon>
        <taxon>Micrococcaceae</taxon>
        <taxon>Arthrobacter</taxon>
    </lineage>
</organism>
<evidence type="ECO:0000256" key="2">
    <source>
        <dbReference type="ARBA" id="ARBA00022649"/>
    </source>
</evidence>
<evidence type="ECO:0000256" key="3">
    <source>
        <dbReference type="ARBA" id="ARBA00022722"/>
    </source>
</evidence>
<name>A0ABV5Y649_ARTRM</name>
<dbReference type="EMBL" id="JBHMBC010000039">
    <property type="protein sequence ID" value="MFB9821920.1"/>
    <property type="molecule type" value="Genomic_DNA"/>
</dbReference>
<dbReference type="InterPro" id="IPR009614">
    <property type="entry name" value="YoeB_toxin"/>
</dbReference>
<proteinExistence type="inferred from homology"/>
<keyword evidence="3" id="KW-0540">Nuclease</keyword>
<dbReference type="SUPFAM" id="SSF143011">
    <property type="entry name" value="RelE-like"/>
    <property type="match status" value="1"/>
</dbReference>
<keyword evidence="4" id="KW-0255">Endonuclease</keyword>
<evidence type="ECO:0000256" key="5">
    <source>
        <dbReference type="ARBA" id="ARBA00022801"/>
    </source>
</evidence>
<keyword evidence="9" id="KW-1185">Reference proteome</keyword>
<comment type="similarity">
    <text evidence="1">Belongs to the YoeB family.</text>
</comment>
<dbReference type="NCBIfam" id="TIGR02116">
    <property type="entry name" value="toxin_Txe_YoeB"/>
    <property type="match status" value="1"/>
</dbReference>
<dbReference type="PANTHER" id="PTHR38039:SF1">
    <property type="entry name" value="TOXIN YOEB"/>
    <property type="match status" value="1"/>
</dbReference>
<sequence length="84" mass="9915">MNTAFTPNGWDDYQYWIKNDKAMVKRINLLINECLRTPFEGIGKPEALKHQLAGYWSRRITEEHRLVYAVEEAQIVVVAARHHY</sequence>
<dbReference type="PANTHER" id="PTHR38039">
    <property type="entry name" value="TOXIN YOEB"/>
    <property type="match status" value="1"/>
</dbReference>
<evidence type="ECO:0000313" key="8">
    <source>
        <dbReference type="EMBL" id="MFB9821920.1"/>
    </source>
</evidence>
<protein>
    <recommendedName>
        <fullName evidence="7">Endoribonuclease YoeB</fullName>
    </recommendedName>
    <alternativeName>
        <fullName evidence="6">Putative mRNA interferase YoeB</fullName>
    </alternativeName>
</protein>
<comment type="caution">
    <text evidence="8">The sequence shown here is derived from an EMBL/GenBank/DDBJ whole genome shotgun (WGS) entry which is preliminary data.</text>
</comment>
<evidence type="ECO:0000256" key="7">
    <source>
        <dbReference type="ARBA" id="ARBA00050056"/>
    </source>
</evidence>
<evidence type="ECO:0000256" key="6">
    <source>
        <dbReference type="ARBA" id="ARBA00030388"/>
    </source>
</evidence>
<evidence type="ECO:0000313" key="9">
    <source>
        <dbReference type="Proteomes" id="UP001589702"/>
    </source>
</evidence>
<dbReference type="Pfam" id="PF06769">
    <property type="entry name" value="YoeB_toxin"/>
    <property type="match status" value="1"/>
</dbReference>
<gene>
    <name evidence="8" type="ORF">ACFFP1_20795</name>
</gene>
<dbReference type="RefSeq" id="WP_234750468.1">
    <property type="nucleotide sequence ID" value="NZ_BAAAWN010000001.1"/>
</dbReference>
<reference evidence="8 9" key="1">
    <citation type="submission" date="2024-09" db="EMBL/GenBank/DDBJ databases">
        <authorList>
            <person name="Sun Q."/>
            <person name="Mori K."/>
        </authorList>
    </citation>
    <scope>NUCLEOTIDE SEQUENCE [LARGE SCALE GENOMIC DNA]</scope>
    <source>
        <strain evidence="8 9">JCM 1334</strain>
    </source>
</reference>
<dbReference type="InterPro" id="IPR035093">
    <property type="entry name" value="RelE/ParE_toxin_dom_sf"/>
</dbReference>
<dbReference type="Proteomes" id="UP001589702">
    <property type="component" value="Unassembled WGS sequence"/>
</dbReference>
<evidence type="ECO:0000256" key="4">
    <source>
        <dbReference type="ARBA" id="ARBA00022759"/>
    </source>
</evidence>
<dbReference type="Gene3D" id="3.30.2310.20">
    <property type="entry name" value="RelE-like"/>
    <property type="match status" value="1"/>
</dbReference>
<accession>A0ABV5Y649</accession>
<keyword evidence="2" id="KW-1277">Toxin-antitoxin system</keyword>